<protein>
    <submittedName>
        <fullName evidence="1">Uncharacterized protein</fullName>
    </submittedName>
</protein>
<organism evidence="1 2">
    <name type="scientific">Fibroporia radiculosa</name>
    <dbReference type="NCBI Taxonomy" id="599839"/>
    <lineage>
        <taxon>Eukaryota</taxon>
        <taxon>Fungi</taxon>
        <taxon>Dikarya</taxon>
        <taxon>Basidiomycota</taxon>
        <taxon>Agaricomycotina</taxon>
        <taxon>Agaricomycetes</taxon>
        <taxon>Polyporales</taxon>
        <taxon>Fibroporiaceae</taxon>
        <taxon>Fibroporia</taxon>
    </lineage>
</organism>
<dbReference type="RefSeq" id="XP_012181278.1">
    <property type="nucleotide sequence ID" value="XM_012325888.1"/>
</dbReference>
<reference evidence="1 2" key="1">
    <citation type="journal article" date="2012" name="Appl. Environ. Microbiol.">
        <title>Short-read sequencing for genomic analysis of the brown rot fungus Fibroporia radiculosa.</title>
        <authorList>
            <person name="Tang J.D."/>
            <person name="Perkins A.D."/>
            <person name="Sonstegard T.S."/>
            <person name="Schroeder S.G."/>
            <person name="Burgess S.C."/>
            <person name="Diehl S.V."/>
        </authorList>
    </citation>
    <scope>NUCLEOTIDE SEQUENCE [LARGE SCALE GENOMIC DNA]</scope>
    <source>
        <strain evidence="1 2">TFFH 294</strain>
    </source>
</reference>
<sequence length="114" mass="13132">MWDSGGARTGIFETQEKEDAYLLKMKDVGYTTKDWFDIFDGEGKHSEVGNIEYAGVQWADRLDYAHFCVPPNDEKGRNAIKKLKFLSIEDRGGSEYCCRLLEDDINKCVIQRLQ</sequence>
<dbReference type="GeneID" id="24096906"/>
<keyword evidence="2" id="KW-1185">Reference proteome</keyword>
<dbReference type="AlphaFoldDB" id="J4GNW7"/>
<name>J4GNW7_9APHY</name>
<proteinExistence type="predicted"/>
<evidence type="ECO:0000313" key="1">
    <source>
        <dbReference type="EMBL" id="CCM01995.1"/>
    </source>
</evidence>
<dbReference type="InParanoid" id="J4GNW7"/>
<dbReference type="EMBL" id="HE797058">
    <property type="protein sequence ID" value="CCM01995.1"/>
    <property type="molecule type" value="Genomic_DNA"/>
</dbReference>
<evidence type="ECO:0000313" key="2">
    <source>
        <dbReference type="Proteomes" id="UP000006352"/>
    </source>
</evidence>
<gene>
    <name evidence="1" type="ORF">FIBRA_04069</name>
</gene>
<dbReference type="HOGENOM" id="CLU_2121101_0_0_1"/>
<dbReference type="Proteomes" id="UP000006352">
    <property type="component" value="Unassembled WGS sequence"/>
</dbReference>
<accession>J4GNW7</accession>